<evidence type="ECO:0000256" key="6">
    <source>
        <dbReference type="ARBA" id="ARBA00022777"/>
    </source>
</evidence>
<evidence type="ECO:0000256" key="4">
    <source>
        <dbReference type="ARBA" id="ARBA00022679"/>
    </source>
</evidence>
<dbReference type="SUPFAM" id="SSF55785">
    <property type="entry name" value="PYP-like sensor domain (PAS domain)"/>
    <property type="match status" value="1"/>
</dbReference>
<dbReference type="EMBL" id="RPEM01000004">
    <property type="protein sequence ID" value="TGD43932.1"/>
    <property type="molecule type" value="Genomic_DNA"/>
</dbReference>
<reference evidence="9 10" key="1">
    <citation type="submission" date="2018-11" db="EMBL/GenBank/DDBJ databases">
        <title>Tabrizicola sp. isolated from sediment of alpine lake.</title>
        <authorList>
            <person name="Liu Z."/>
        </authorList>
    </citation>
    <scope>NUCLEOTIDE SEQUENCE [LARGE SCALE GENOMIC DNA]</scope>
    <source>
        <strain evidence="9 10">DRYC-M-16</strain>
    </source>
</reference>
<evidence type="ECO:0000256" key="7">
    <source>
        <dbReference type="ARBA" id="ARBA00022840"/>
    </source>
</evidence>
<name>A0ABY2KSC8_9RHOB</name>
<dbReference type="SMART" id="SM00911">
    <property type="entry name" value="HWE_HK"/>
    <property type="match status" value="1"/>
</dbReference>
<dbReference type="Gene3D" id="3.30.450.20">
    <property type="entry name" value="PAS domain"/>
    <property type="match status" value="1"/>
</dbReference>
<dbReference type="Gene3D" id="3.30.565.10">
    <property type="entry name" value="Histidine kinase-like ATPase, C-terminal domain"/>
    <property type="match status" value="1"/>
</dbReference>
<evidence type="ECO:0000259" key="8">
    <source>
        <dbReference type="SMART" id="SM00911"/>
    </source>
</evidence>
<evidence type="ECO:0000313" key="9">
    <source>
        <dbReference type="EMBL" id="TGD43932.1"/>
    </source>
</evidence>
<dbReference type="InterPro" id="IPR013655">
    <property type="entry name" value="PAS_fold_3"/>
</dbReference>
<proteinExistence type="predicted"/>
<evidence type="ECO:0000256" key="5">
    <source>
        <dbReference type="ARBA" id="ARBA00022741"/>
    </source>
</evidence>
<keyword evidence="7" id="KW-0067">ATP-binding</keyword>
<keyword evidence="3" id="KW-0597">Phosphoprotein</keyword>
<dbReference type="InterPro" id="IPR035965">
    <property type="entry name" value="PAS-like_dom_sf"/>
</dbReference>
<organism evidence="9 10">
    <name type="scientific">Pseudotabrizicola sediminis</name>
    <dbReference type="NCBI Taxonomy" id="2486418"/>
    <lineage>
        <taxon>Bacteria</taxon>
        <taxon>Pseudomonadati</taxon>
        <taxon>Pseudomonadota</taxon>
        <taxon>Alphaproteobacteria</taxon>
        <taxon>Rhodobacterales</taxon>
        <taxon>Paracoccaceae</taxon>
        <taxon>Pseudotabrizicola</taxon>
    </lineage>
</organism>
<dbReference type="Proteomes" id="UP000297741">
    <property type="component" value="Unassembled WGS sequence"/>
</dbReference>
<evidence type="ECO:0000256" key="3">
    <source>
        <dbReference type="ARBA" id="ARBA00022553"/>
    </source>
</evidence>
<dbReference type="PANTHER" id="PTHR41523">
    <property type="entry name" value="TWO-COMPONENT SYSTEM SENSOR PROTEIN"/>
    <property type="match status" value="1"/>
</dbReference>
<gene>
    <name evidence="9" type="ORF">EEB11_08180</name>
</gene>
<feature type="domain" description="Signal transduction histidine kinase HWE region" evidence="8">
    <location>
        <begin position="142"/>
        <end position="229"/>
    </location>
</feature>
<dbReference type="EC" id="2.7.13.3" evidence="2"/>
<sequence>MDDQPCGQKTDIWDERHLRIATEATGVALWSWNVDTDRITMDSRAFELWGLPQRSKVTFEDLSACIHPADIDKVRTEFSATIDLRGAYEIDFRILHGDEERWVSARGRGEDQGIVRRIMYGVFLDVTFRKSLEDQRELVTREMHHRIKNLFSLSSALASIAARNTETKEEMLEDLAQRFQGLSAAHNLIFARSYDQKKAISLNELLNALLQAYSLDPTAAKNISISAPEILVGEHSITPLAMIIHELATNSTKYGALANDLGRIVLTGEDEADVVRLVWNEAGGPASDPMALKSGFGSKMTERVIQQFNGSIHRDWTEDGVNITLSLNKALLVG</sequence>
<keyword evidence="5" id="KW-0547">Nucleotide-binding</keyword>
<evidence type="ECO:0000256" key="1">
    <source>
        <dbReference type="ARBA" id="ARBA00000085"/>
    </source>
</evidence>
<comment type="catalytic activity">
    <reaction evidence="1">
        <text>ATP + protein L-histidine = ADP + protein N-phospho-L-histidine.</text>
        <dbReference type="EC" id="2.7.13.3"/>
    </reaction>
</comment>
<dbReference type="GO" id="GO:0016301">
    <property type="term" value="F:kinase activity"/>
    <property type="evidence" value="ECO:0007669"/>
    <property type="project" value="UniProtKB-KW"/>
</dbReference>
<dbReference type="Pfam" id="PF08447">
    <property type="entry name" value="PAS_3"/>
    <property type="match status" value="1"/>
</dbReference>
<dbReference type="RefSeq" id="WP_135430085.1">
    <property type="nucleotide sequence ID" value="NZ_RPEM01000004.1"/>
</dbReference>
<keyword evidence="6 9" id="KW-0418">Kinase</keyword>
<dbReference type="InterPro" id="IPR011102">
    <property type="entry name" value="Sig_transdc_His_kinase_HWE"/>
</dbReference>
<comment type="caution">
    <text evidence="9">The sequence shown here is derived from an EMBL/GenBank/DDBJ whole genome shotgun (WGS) entry which is preliminary data.</text>
</comment>
<evidence type="ECO:0000256" key="2">
    <source>
        <dbReference type="ARBA" id="ARBA00012438"/>
    </source>
</evidence>
<keyword evidence="10" id="KW-1185">Reference proteome</keyword>
<protein>
    <recommendedName>
        <fullName evidence="2">histidine kinase</fullName>
        <ecNumber evidence="2">2.7.13.3</ecNumber>
    </recommendedName>
</protein>
<keyword evidence="4" id="KW-0808">Transferase</keyword>
<accession>A0ABY2KSC8</accession>
<dbReference type="PANTHER" id="PTHR41523:SF8">
    <property type="entry name" value="ETHYLENE RESPONSE SENSOR PROTEIN"/>
    <property type="match status" value="1"/>
</dbReference>
<evidence type="ECO:0000313" key="10">
    <source>
        <dbReference type="Proteomes" id="UP000297741"/>
    </source>
</evidence>
<dbReference type="Pfam" id="PF07536">
    <property type="entry name" value="HWE_HK"/>
    <property type="match status" value="1"/>
</dbReference>
<dbReference type="InterPro" id="IPR036890">
    <property type="entry name" value="HATPase_C_sf"/>
</dbReference>